<dbReference type="InterPro" id="IPR019587">
    <property type="entry name" value="Polyketide_cyclase/dehydratase"/>
</dbReference>
<name>A0AAV5M549_9ROSI</name>
<dbReference type="SUPFAM" id="SSF55961">
    <property type="entry name" value="Bet v1-like"/>
    <property type="match status" value="1"/>
</dbReference>
<evidence type="ECO:0000313" key="1">
    <source>
        <dbReference type="EMBL" id="GKV44900.1"/>
    </source>
</evidence>
<comment type="caution">
    <text evidence="1">The sequence shown here is derived from an EMBL/GenBank/DDBJ whole genome shotgun (WGS) entry which is preliminary data.</text>
</comment>
<proteinExistence type="predicted"/>
<reference evidence="1 2" key="1">
    <citation type="journal article" date="2021" name="Commun. Biol.">
        <title>The genome of Shorea leprosula (Dipterocarpaceae) highlights the ecological relevance of drought in aseasonal tropical rainforests.</title>
        <authorList>
            <person name="Ng K.K.S."/>
            <person name="Kobayashi M.J."/>
            <person name="Fawcett J.A."/>
            <person name="Hatakeyama M."/>
            <person name="Paape T."/>
            <person name="Ng C.H."/>
            <person name="Ang C.C."/>
            <person name="Tnah L.H."/>
            <person name="Lee C.T."/>
            <person name="Nishiyama T."/>
            <person name="Sese J."/>
            <person name="O'Brien M.J."/>
            <person name="Copetti D."/>
            <person name="Mohd Noor M.I."/>
            <person name="Ong R.C."/>
            <person name="Putra M."/>
            <person name="Sireger I.Z."/>
            <person name="Indrioko S."/>
            <person name="Kosugi Y."/>
            <person name="Izuno A."/>
            <person name="Isagi Y."/>
            <person name="Lee S.L."/>
            <person name="Shimizu K.K."/>
        </authorList>
    </citation>
    <scope>NUCLEOTIDE SEQUENCE [LARGE SCALE GENOMIC DNA]</scope>
    <source>
        <strain evidence="1">214</strain>
    </source>
</reference>
<dbReference type="InterPro" id="IPR023393">
    <property type="entry name" value="START-like_dom_sf"/>
</dbReference>
<evidence type="ECO:0000313" key="2">
    <source>
        <dbReference type="Proteomes" id="UP001054252"/>
    </source>
</evidence>
<dbReference type="CDD" id="cd07821">
    <property type="entry name" value="PYR_PYL_RCAR_like"/>
    <property type="match status" value="1"/>
</dbReference>
<dbReference type="FunFam" id="3.30.530.20:FF:000064">
    <property type="entry name" value="Lachrymatory-factor synthase"/>
    <property type="match status" value="1"/>
</dbReference>
<organism evidence="1 2">
    <name type="scientific">Rubroshorea leprosula</name>
    <dbReference type="NCBI Taxonomy" id="152421"/>
    <lineage>
        <taxon>Eukaryota</taxon>
        <taxon>Viridiplantae</taxon>
        <taxon>Streptophyta</taxon>
        <taxon>Embryophyta</taxon>
        <taxon>Tracheophyta</taxon>
        <taxon>Spermatophyta</taxon>
        <taxon>Magnoliopsida</taxon>
        <taxon>eudicotyledons</taxon>
        <taxon>Gunneridae</taxon>
        <taxon>Pentapetalae</taxon>
        <taxon>rosids</taxon>
        <taxon>malvids</taxon>
        <taxon>Malvales</taxon>
        <taxon>Dipterocarpaceae</taxon>
        <taxon>Rubroshorea</taxon>
    </lineage>
</organism>
<dbReference type="Proteomes" id="UP001054252">
    <property type="component" value="Unassembled WGS sequence"/>
</dbReference>
<dbReference type="PANTHER" id="PTHR33789:SF15">
    <property type="entry name" value="LACHRYMATORY-FACTOR SYNTHASE"/>
    <property type="match status" value="1"/>
</dbReference>
<protein>
    <recommendedName>
        <fullName evidence="3">Lachrymatory-factor synthase</fullName>
    </recommendedName>
</protein>
<evidence type="ECO:0008006" key="3">
    <source>
        <dbReference type="Google" id="ProtNLM"/>
    </source>
</evidence>
<dbReference type="Gene3D" id="3.30.530.20">
    <property type="match status" value="1"/>
</dbReference>
<sequence length="166" mass="18544">MENMQNPEEKWEGKVCARLTRATADQIWPLFKDFFNLHKWFPGLAICHGIHGANGEPGCIRYCAGFSISSATAAAAAETRWSKEKLISVDESGRSLSYEMVDSNIGFKSYVSMIKVNPGDGDQDGCVIEWRITVDPVEGWTLDDFVRKYEVGLQTMAKTMEDALLP</sequence>
<gene>
    <name evidence="1" type="ORF">SLEP1_g52035</name>
</gene>
<dbReference type="GO" id="GO:0004864">
    <property type="term" value="F:protein phosphatase inhibitor activity"/>
    <property type="evidence" value="ECO:0007669"/>
    <property type="project" value="UniProtKB-ARBA"/>
</dbReference>
<dbReference type="Pfam" id="PF10604">
    <property type="entry name" value="Polyketide_cyc2"/>
    <property type="match status" value="1"/>
</dbReference>
<dbReference type="EMBL" id="BPVZ01000187">
    <property type="protein sequence ID" value="GKV44900.1"/>
    <property type="molecule type" value="Genomic_DNA"/>
</dbReference>
<dbReference type="AlphaFoldDB" id="A0AAV5M549"/>
<dbReference type="InterPro" id="IPR053249">
    <property type="entry name" value="LFS"/>
</dbReference>
<accession>A0AAV5M549</accession>
<keyword evidence="2" id="KW-1185">Reference proteome</keyword>
<dbReference type="PANTHER" id="PTHR33789">
    <property type="entry name" value="LACHRYMATORY-FACTOR SYNTHASE"/>
    <property type="match status" value="1"/>
</dbReference>